<evidence type="ECO:0000259" key="4">
    <source>
        <dbReference type="PROSITE" id="PS50222"/>
    </source>
</evidence>
<gene>
    <name evidence="5" type="ORF">SHERM_23514</name>
</gene>
<dbReference type="EMBL" id="CACSLK010027752">
    <property type="protein sequence ID" value="CAA0827819.1"/>
    <property type="molecule type" value="Genomic_DNA"/>
</dbReference>
<dbReference type="InterPro" id="IPR050145">
    <property type="entry name" value="Centrin_CML-like"/>
</dbReference>
<dbReference type="SUPFAM" id="SSF47473">
    <property type="entry name" value="EF-hand"/>
    <property type="match status" value="1"/>
</dbReference>
<dbReference type="GO" id="GO:0005509">
    <property type="term" value="F:calcium ion binding"/>
    <property type="evidence" value="ECO:0007669"/>
    <property type="project" value="InterPro"/>
</dbReference>
<dbReference type="Proteomes" id="UP001153555">
    <property type="component" value="Unassembled WGS sequence"/>
</dbReference>
<dbReference type="Pfam" id="PF13405">
    <property type="entry name" value="EF-hand_6"/>
    <property type="match status" value="1"/>
</dbReference>
<evidence type="ECO:0000313" key="5">
    <source>
        <dbReference type="EMBL" id="CAA0827819.1"/>
    </source>
</evidence>
<keyword evidence="5" id="KW-0418">Kinase</keyword>
<dbReference type="PROSITE" id="PS00018">
    <property type="entry name" value="EF_HAND_1"/>
    <property type="match status" value="2"/>
</dbReference>
<keyword evidence="2" id="KW-0106">Calcium</keyword>
<feature type="domain" description="EF-hand" evidence="4">
    <location>
        <begin position="159"/>
        <end position="194"/>
    </location>
</feature>
<dbReference type="AlphaFoldDB" id="A0A9N7NCC9"/>
<organism evidence="5 6">
    <name type="scientific">Striga hermonthica</name>
    <name type="common">Purple witchweed</name>
    <name type="synonym">Buchnera hermonthica</name>
    <dbReference type="NCBI Taxonomy" id="68872"/>
    <lineage>
        <taxon>Eukaryota</taxon>
        <taxon>Viridiplantae</taxon>
        <taxon>Streptophyta</taxon>
        <taxon>Embryophyta</taxon>
        <taxon>Tracheophyta</taxon>
        <taxon>Spermatophyta</taxon>
        <taxon>Magnoliopsida</taxon>
        <taxon>eudicotyledons</taxon>
        <taxon>Gunneridae</taxon>
        <taxon>Pentapetalae</taxon>
        <taxon>asterids</taxon>
        <taxon>lamiids</taxon>
        <taxon>Lamiales</taxon>
        <taxon>Orobanchaceae</taxon>
        <taxon>Buchnereae</taxon>
        <taxon>Striga</taxon>
    </lineage>
</organism>
<dbReference type="FunFam" id="1.10.238.10:FF:000001">
    <property type="entry name" value="Calmodulin 1"/>
    <property type="match status" value="1"/>
</dbReference>
<comment type="caution">
    <text evidence="5">The sequence shown here is derived from an EMBL/GenBank/DDBJ whole genome shotgun (WGS) entry which is preliminary data.</text>
</comment>
<evidence type="ECO:0000256" key="2">
    <source>
        <dbReference type="ARBA" id="ARBA00022837"/>
    </source>
</evidence>
<dbReference type="GO" id="GO:0016301">
    <property type="term" value="F:kinase activity"/>
    <property type="evidence" value="ECO:0007669"/>
    <property type="project" value="UniProtKB-KW"/>
</dbReference>
<dbReference type="Pfam" id="PF13499">
    <property type="entry name" value="EF-hand_7"/>
    <property type="match status" value="1"/>
</dbReference>
<keyword evidence="6" id="KW-1185">Reference proteome</keyword>
<dbReference type="CDD" id="cd00051">
    <property type="entry name" value="EFh"/>
    <property type="match status" value="1"/>
</dbReference>
<evidence type="ECO:0000256" key="3">
    <source>
        <dbReference type="SAM" id="MobiDB-lite"/>
    </source>
</evidence>
<dbReference type="PANTHER" id="PTHR23050">
    <property type="entry name" value="CALCIUM BINDING PROTEIN"/>
    <property type="match status" value="1"/>
</dbReference>
<dbReference type="PROSITE" id="PS50222">
    <property type="entry name" value="EF_HAND_2"/>
    <property type="match status" value="2"/>
</dbReference>
<dbReference type="SMART" id="SM00054">
    <property type="entry name" value="EFh"/>
    <property type="match status" value="3"/>
</dbReference>
<dbReference type="InterPro" id="IPR011992">
    <property type="entry name" value="EF-hand-dom_pair"/>
</dbReference>
<protein>
    <submittedName>
        <fullName evidence="5">Calcium-dependent protein kinase 11</fullName>
    </submittedName>
</protein>
<dbReference type="InterPro" id="IPR002048">
    <property type="entry name" value="EF_hand_dom"/>
</dbReference>
<dbReference type="InterPro" id="IPR018247">
    <property type="entry name" value="EF_Hand_1_Ca_BS"/>
</dbReference>
<evidence type="ECO:0000313" key="6">
    <source>
        <dbReference type="Proteomes" id="UP001153555"/>
    </source>
</evidence>
<reference evidence="5" key="1">
    <citation type="submission" date="2019-12" db="EMBL/GenBank/DDBJ databases">
        <authorList>
            <person name="Scholes J."/>
        </authorList>
    </citation>
    <scope>NUCLEOTIDE SEQUENCE</scope>
</reference>
<keyword evidence="5" id="KW-0808">Transferase</keyword>
<dbReference type="OrthoDB" id="911783at2759"/>
<accession>A0A9N7NCC9</accession>
<dbReference type="Gene3D" id="1.10.238.10">
    <property type="entry name" value="EF-hand"/>
    <property type="match status" value="2"/>
</dbReference>
<feature type="region of interest" description="Disordered" evidence="3">
    <location>
        <begin position="1"/>
        <end position="27"/>
    </location>
</feature>
<name>A0A9N7NCC9_STRHE</name>
<feature type="domain" description="EF-hand" evidence="4">
    <location>
        <begin position="42"/>
        <end position="77"/>
    </location>
</feature>
<proteinExistence type="predicted"/>
<keyword evidence="1" id="KW-0677">Repeat</keyword>
<sequence length="230" mass="25519">MATFSSASSEDVYKKHGSGGLAKPTTVLPSGSTKNWSEISADVYLELKQAFEMIDTDGNGKIRKEELLCGLGAEPPSNEELWMLAEVDRYGDGWAYRLRRIRNDDEKGITLEEFHVIGSAFAPPACDSELRDNRADTDNSGTIEYGEFLAATLHMNKMEREENLLAAFSFFDKDGSGYITIDELQQACKDFGLGEVKLDEIIKEIDIDNVSVIASYLVGRESETYVDSTN</sequence>
<evidence type="ECO:0000256" key="1">
    <source>
        <dbReference type="ARBA" id="ARBA00022737"/>
    </source>
</evidence>